<protein>
    <submittedName>
        <fullName evidence="3">NitT/TauT family transport system substrate-binding protein</fullName>
    </submittedName>
</protein>
<evidence type="ECO:0000313" key="4">
    <source>
        <dbReference type="Proteomes" id="UP000199647"/>
    </source>
</evidence>
<proteinExistence type="predicted"/>
<dbReference type="Gene3D" id="3.40.190.10">
    <property type="entry name" value="Periplasmic binding protein-like II"/>
    <property type="match status" value="2"/>
</dbReference>
<feature type="chain" id="PRO_5011463418" evidence="1">
    <location>
        <begin position="39"/>
        <end position="359"/>
    </location>
</feature>
<dbReference type="Pfam" id="PF09084">
    <property type="entry name" value="NMT1"/>
    <property type="match status" value="1"/>
</dbReference>
<feature type="domain" description="SsuA/THI5-like" evidence="2">
    <location>
        <begin position="62"/>
        <end position="264"/>
    </location>
</feature>
<sequence length="359" mass="39110">MKGEANAALWRLQAKGKRMKALKYLRSLALGAAGFALAASALTGEALALDKVSFGTNWLAEAEHGGFYQAVADGTYKKYGLDVTIVQGGPQAANQALLMADKIQFYMQGNLIGDFSAVEQGVPVMEVAAVFQKDPQGFLAHPDAGATSLGDLSKAPVIYMGKEVYANAFQWIKANFKGFKDEQYRPYTFSPAPFLANKDSAQQAYVTSEPYEIEKQAGWKPKVFLFADAGFSTYSEMIEAKVDYVAKNPDIVQRFVDATTVGWYNYLYGDNKAANDLIKKDNPDMTDGQIAYSIKAMKDSGLLESGDALTKGIGCMTDARVKDFYGKMVKAGVVKADLDVSKIYTTRFVCKGVGMDIKK</sequence>
<feature type="signal peptide" evidence="1">
    <location>
        <begin position="1"/>
        <end position="38"/>
    </location>
</feature>
<dbReference type="PANTHER" id="PTHR31528">
    <property type="entry name" value="4-AMINO-5-HYDROXYMETHYL-2-METHYLPYRIMIDINE PHOSPHATE SYNTHASE THI11-RELATED"/>
    <property type="match status" value="1"/>
</dbReference>
<evidence type="ECO:0000256" key="1">
    <source>
        <dbReference type="SAM" id="SignalP"/>
    </source>
</evidence>
<organism evidence="3 4">
    <name type="scientific">Faunimonas pinastri</name>
    <dbReference type="NCBI Taxonomy" id="1855383"/>
    <lineage>
        <taxon>Bacteria</taxon>
        <taxon>Pseudomonadati</taxon>
        <taxon>Pseudomonadota</taxon>
        <taxon>Alphaproteobacteria</taxon>
        <taxon>Hyphomicrobiales</taxon>
        <taxon>Afifellaceae</taxon>
        <taxon>Faunimonas</taxon>
    </lineage>
</organism>
<dbReference type="GO" id="GO:0009228">
    <property type="term" value="P:thiamine biosynthetic process"/>
    <property type="evidence" value="ECO:0007669"/>
    <property type="project" value="InterPro"/>
</dbReference>
<accession>A0A1H9MI75</accession>
<gene>
    <name evidence="3" type="ORF">SAMN05216548_113119</name>
</gene>
<dbReference type="PANTHER" id="PTHR31528:SF3">
    <property type="entry name" value="THIAMINE BIOSYNTHESIS PROTEIN HI_0357-RELATED"/>
    <property type="match status" value="1"/>
</dbReference>
<dbReference type="STRING" id="1855383.SAMN05216548_113119"/>
<dbReference type="Proteomes" id="UP000199647">
    <property type="component" value="Unassembled WGS sequence"/>
</dbReference>
<dbReference type="SUPFAM" id="SSF53850">
    <property type="entry name" value="Periplasmic binding protein-like II"/>
    <property type="match status" value="1"/>
</dbReference>
<dbReference type="InterPro" id="IPR015168">
    <property type="entry name" value="SsuA/THI5"/>
</dbReference>
<reference evidence="3 4" key="1">
    <citation type="submission" date="2016-10" db="EMBL/GenBank/DDBJ databases">
        <authorList>
            <person name="de Groot N.N."/>
        </authorList>
    </citation>
    <scope>NUCLEOTIDE SEQUENCE [LARGE SCALE GENOMIC DNA]</scope>
    <source>
        <strain evidence="3 4">A52C2</strain>
    </source>
</reference>
<evidence type="ECO:0000313" key="3">
    <source>
        <dbReference type="EMBL" id="SER23135.1"/>
    </source>
</evidence>
<dbReference type="EMBL" id="FOFG01000013">
    <property type="protein sequence ID" value="SER23135.1"/>
    <property type="molecule type" value="Genomic_DNA"/>
</dbReference>
<keyword evidence="1" id="KW-0732">Signal</keyword>
<keyword evidence="4" id="KW-1185">Reference proteome</keyword>
<name>A0A1H9MI75_9HYPH</name>
<evidence type="ECO:0000259" key="2">
    <source>
        <dbReference type="Pfam" id="PF09084"/>
    </source>
</evidence>
<dbReference type="InterPro" id="IPR027939">
    <property type="entry name" value="NMT1/THI5"/>
</dbReference>
<dbReference type="AlphaFoldDB" id="A0A1H9MI75"/>